<feature type="compositionally biased region" description="Basic and acidic residues" evidence="1">
    <location>
        <begin position="100"/>
        <end position="111"/>
    </location>
</feature>
<dbReference type="AlphaFoldDB" id="A0A9N9DQI4"/>
<evidence type="ECO:0000313" key="2">
    <source>
        <dbReference type="EMBL" id="CAG8648275.1"/>
    </source>
</evidence>
<comment type="caution">
    <text evidence="2">The sequence shown here is derived from an EMBL/GenBank/DDBJ whole genome shotgun (WGS) entry which is preliminary data.</text>
</comment>
<dbReference type="EMBL" id="CAJVPP010004344">
    <property type="protein sequence ID" value="CAG8648275.1"/>
    <property type="molecule type" value="Genomic_DNA"/>
</dbReference>
<proteinExistence type="predicted"/>
<name>A0A9N9DQI4_FUNMO</name>
<feature type="region of interest" description="Disordered" evidence="1">
    <location>
        <begin position="100"/>
        <end position="163"/>
    </location>
</feature>
<dbReference type="Proteomes" id="UP000789375">
    <property type="component" value="Unassembled WGS sequence"/>
</dbReference>
<sequence length="258" mass="29355">MSNSKLSTRDTWVGLRVTYFWRMRTAVAHMTLIGGKLGDCGRSSLEAWKKQRIRSYKNEEAINKQKTGREVQFQKRITKYQRGIAKVTDAKVDKWAEESVNVGKEKGDPSVRRSPRPMKCVNYAEDDSDKEKKSGKIRRVNSTAHSQSTESPQSVPRTPSQALRDLTPLEIIPNKRPLNKEEIQQYSEDISVICAFDKTISELTLEISAKLANKLSFVRDTNPEVWTSDLEKYIDTALKNTGKKFKTAVLVEVPDGLF</sequence>
<reference evidence="2" key="1">
    <citation type="submission" date="2021-06" db="EMBL/GenBank/DDBJ databases">
        <authorList>
            <person name="Kallberg Y."/>
            <person name="Tangrot J."/>
            <person name="Rosling A."/>
        </authorList>
    </citation>
    <scope>NUCLEOTIDE SEQUENCE</scope>
    <source>
        <strain evidence="2">87-6 pot B 2015</strain>
    </source>
</reference>
<evidence type="ECO:0000256" key="1">
    <source>
        <dbReference type="SAM" id="MobiDB-lite"/>
    </source>
</evidence>
<protein>
    <submittedName>
        <fullName evidence="2">9422_t:CDS:1</fullName>
    </submittedName>
</protein>
<evidence type="ECO:0000313" key="3">
    <source>
        <dbReference type="Proteomes" id="UP000789375"/>
    </source>
</evidence>
<gene>
    <name evidence="2" type="ORF">FMOSSE_LOCUS11341</name>
</gene>
<organism evidence="2 3">
    <name type="scientific">Funneliformis mosseae</name>
    <name type="common">Endomycorrhizal fungus</name>
    <name type="synonym">Glomus mosseae</name>
    <dbReference type="NCBI Taxonomy" id="27381"/>
    <lineage>
        <taxon>Eukaryota</taxon>
        <taxon>Fungi</taxon>
        <taxon>Fungi incertae sedis</taxon>
        <taxon>Mucoromycota</taxon>
        <taxon>Glomeromycotina</taxon>
        <taxon>Glomeromycetes</taxon>
        <taxon>Glomerales</taxon>
        <taxon>Glomeraceae</taxon>
        <taxon>Funneliformis</taxon>
    </lineage>
</organism>
<keyword evidence="3" id="KW-1185">Reference proteome</keyword>
<accession>A0A9N9DQI4</accession>
<feature type="compositionally biased region" description="Polar residues" evidence="1">
    <location>
        <begin position="140"/>
        <end position="161"/>
    </location>
</feature>